<name>A0A061RCJ0_9CHLO</name>
<dbReference type="AlphaFoldDB" id="A0A061RCJ0"/>
<gene>
    <name evidence="1" type="ORF">TSPGSL018_3701</name>
</gene>
<organism evidence="1">
    <name type="scientific">Tetraselmis sp. GSL018</name>
    <dbReference type="NCBI Taxonomy" id="582737"/>
    <lineage>
        <taxon>Eukaryota</taxon>
        <taxon>Viridiplantae</taxon>
        <taxon>Chlorophyta</taxon>
        <taxon>core chlorophytes</taxon>
        <taxon>Chlorodendrophyceae</taxon>
        <taxon>Chlorodendrales</taxon>
        <taxon>Chlorodendraceae</taxon>
        <taxon>Tetraselmis</taxon>
    </lineage>
</organism>
<feature type="non-terminal residue" evidence="1">
    <location>
        <position position="1"/>
    </location>
</feature>
<accession>A0A061RCJ0</accession>
<feature type="non-terminal residue" evidence="1">
    <location>
        <position position="89"/>
    </location>
</feature>
<sequence length="89" mass="9488">PARCTPKLQTVRQAQATGSCPLHHFNGVVGLPHNLTWKPSHVGFMTCAIPWVARLATSKRESGVGALADVPPRPNGARAWGRVLSAGIR</sequence>
<protein>
    <submittedName>
        <fullName evidence="1">Uncharacterized protein</fullName>
    </submittedName>
</protein>
<dbReference type="EMBL" id="GBEZ01015530">
    <property type="protein sequence ID" value="JAC70642.1"/>
    <property type="molecule type" value="Transcribed_RNA"/>
</dbReference>
<reference evidence="1" key="1">
    <citation type="submission" date="2014-05" db="EMBL/GenBank/DDBJ databases">
        <title>The transcriptome of the halophilic microalga Tetraselmis sp. GSL018 isolated from the Great Salt Lake, Utah.</title>
        <authorList>
            <person name="Jinkerson R.E."/>
            <person name="D'Adamo S."/>
            <person name="Posewitz M.C."/>
        </authorList>
    </citation>
    <scope>NUCLEOTIDE SEQUENCE</scope>
    <source>
        <strain evidence="1">GSL018</strain>
    </source>
</reference>
<proteinExistence type="predicted"/>
<evidence type="ECO:0000313" key="1">
    <source>
        <dbReference type="EMBL" id="JAC70642.1"/>
    </source>
</evidence>